<dbReference type="InterPro" id="IPR050337">
    <property type="entry name" value="L-rhamnose_isomerase"/>
</dbReference>
<evidence type="ECO:0000256" key="7">
    <source>
        <dbReference type="NCBIfam" id="TIGR01748"/>
    </source>
</evidence>
<dbReference type="GO" id="GO:0030145">
    <property type="term" value="F:manganese ion binding"/>
    <property type="evidence" value="ECO:0007669"/>
    <property type="project" value="UniProtKB-UniRule"/>
</dbReference>
<keyword evidence="1 6" id="KW-0963">Cytoplasm</keyword>
<dbReference type="NCBIfam" id="NF002203">
    <property type="entry name" value="PRK01076.1"/>
    <property type="match status" value="1"/>
</dbReference>
<dbReference type="GO" id="GO:0019301">
    <property type="term" value="P:rhamnose catabolic process"/>
    <property type="evidence" value="ECO:0007669"/>
    <property type="project" value="UniProtKB-UniRule"/>
</dbReference>
<gene>
    <name evidence="6" type="primary">rhaA</name>
    <name evidence="8" type="ORF">ALO_02986</name>
</gene>
<evidence type="ECO:0000256" key="6">
    <source>
        <dbReference type="HAMAP-Rule" id="MF_00541"/>
    </source>
</evidence>
<dbReference type="UniPathway" id="UPA00541">
    <property type="reaction ID" value="UER00601"/>
</dbReference>
<comment type="catalytic activity">
    <reaction evidence="6">
        <text>L-rhamnopyranose = L-rhamnulose</text>
        <dbReference type="Rhea" id="RHEA:23160"/>
        <dbReference type="ChEBI" id="CHEBI:17897"/>
        <dbReference type="ChEBI" id="CHEBI:62346"/>
        <dbReference type="EC" id="5.3.1.14"/>
    </reaction>
</comment>
<proteinExistence type="inferred from homology"/>
<dbReference type="GO" id="GO:0019324">
    <property type="term" value="P:L-lyxose metabolic process"/>
    <property type="evidence" value="ECO:0007669"/>
    <property type="project" value="TreeGrafter"/>
</dbReference>
<dbReference type="Gene3D" id="3.20.20.150">
    <property type="entry name" value="Divalent-metal-dependent TIM barrel enzymes"/>
    <property type="match status" value="1"/>
</dbReference>
<dbReference type="NCBIfam" id="TIGR01748">
    <property type="entry name" value="rhaA"/>
    <property type="match status" value="1"/>
</dbReference>
<comment type="subcellular location">
    <subcellularLocation>
        <location evidence="6">Cytoplasm</location>
    </subcellularLocation>
</comment>
<name>F7NEY0_9FIRM</name>
<evidence type="ECO:0000313" key="8">
    <source>
        <dbReference type="EMBL" id="EGO65541.1"/>
    </source>
</evidence>
<sequence length="413" mass="47126">MSRFESAKELYKAIGVDVDTALKKLAGIRISLHCWQGDDVSGFENRSALSGGIAATGNYPGKARNPDELMADIDQALQLIPGKHKLNLHASYAITDEKVDRDQLKPRHFDQWLQFARERGLGLDFNPTLFSHPKAADGLTLSHPDREIRRFWIEHCKASRKIAAYFGKELGSVALNNIWIPDGYKDVPADRFTPRQRLQESLDEIFSEKLDEKYIADSVESKVFGIGVESYTVGSHEFYLNYAARNHVLCLLDNGHYHPTETVSDKIPSMLLFYERLALHVTRPVRWDSDHVVLFDDETREIAKEIVRCDALDRVFIGLDFFDASINRISAWVVGMRNMQKALLFALLLPHEKLKALQNEGNFTELMALQEELKLYPAGDVWNHFCETHNVPPMQDWIKVVQGYEKNVLAKRG</sequence>
<organism evidence="8 9">
    <name type="scientific">Acetonema longum DSM 6540</name>
    <dbReference type="NCBI Taxonomy" id="1009370"/>
    <lineage>
        <taxon>Bacteria</taxon>
        <taxon>Bacillati</taxon>
        <taxon>Bacillota</taxon>
        <taxon>Negativicutes</taxon>
        <taxon>Acetonemataceae</taxon>
        <taxon>Acetonema</taxon>
    </lineage>
</organism>
<dbReference type="GO" id="GO:0005737">
    <property type="term" value="C:cytoplasm"/>
    <property type="evidence" value="ECO:0007669"/>
    <property type="project" value="UniProtKB-SubCell"/>
</dbReference>
<keyword evidence="2 6" id="KW-0479">Metal-binding</keyword>
<reference evidence="8 9" key="1">
    <citation type="journal article" date="2011" name="EMBO J.">
        <title>Structural diversity of bacterial flagellar motors.</title>
        <authorList>
            <person name="Chen S."/>
            <person name="Beeby M."/>
            <person name="Murphy G.E."/>
            <person name="Leadbetter J.R."/>
            <person name="Hendrixson D.R."/>
            <person name="Briegel A."/>
            <person name="Li Z."/>
            <person name="Shi J."/>
            <person name="Tocheva E.I."/>
            <person name="Muller A."/>
            <person name="Dobro M.J."/>
            <person name="Jensen G.J."/>
        </authorList>
    </citation>
    <scope>NUCLEOTIDE SEQUENCE [LARGE SCALE GENOMIC DNA]</scope>
    <source>
        <strain evidence="8 9">DSM 6540</strain>
    </source>
</reference>
<keyword evidence="4 6" id="KW-0413">Isomerase</keyword>
<dbReference type="EMBL" id="AFGF01000017">
    <property type="protein sequence ID" value="EGO65541.1"/>
    <property type="molecule type" value="Genomic_DNA"/>
</dbReference>
<dbReference type="AlphaFoldDB" id="F7NEY0"/>
<evidence type="ECO:0000256" key="4">
    <source>
        <dbReference type="ARBA" id="ARBA00023235"/>
    </source>
</evidence>
<protein>
    <recommendedName>
        <fullName evidence="6 7">L-rhamnose isomerase</fullName>
        <ecNumber evidence="6 7">5.3.1.14</ecNumber>
    </recommendedName>
</protein>
<feature type="binding site" evidence="6">
    <location>
        <position position="256"/>
    </location>
    <ligand>
        <name>Mn(2+)</name>
        <dbReference type="ChEBI" id="CHEBI:29035"/>
    </ligand>
</feature>
<accession>F7NEY0</accession>
<dbReference type="GO" id="GO:0008740">
    <property type="term" value="F:L-rhamnose isomerase activity"/>
    <property type="evidence" value="ECO:0007669"/>
    <property type="project" value="UniProtKB-UniRule"/>
</dbReference>
<evidence type="ECO:0000256" key="3">
    <source>
        <dbReference type="ARBA" id="ARBA00023211"/>
    </source>
</evidence>
<keyword evidence="5 6" id="KW-0684">Rhamnose metabolism</keyword>
<feature type="binding site" evidence="6">
    <location>
        <position position="290"/>
    </location>
    <ligand>
        <name>Mn(2+)</name>
        <dbReference type="ChEBI" id="CHEBI:29035"/>
    </ligand>
</feature>
<feature type="binding site" evidence="6">
    <location>
        <position position="288"/>
    </location>
    <ligand>
        <name>Mn(2+)</name>
        <dbReference type="ChEBI" id="CHEBI:29035"/>
    </ligand>
</feature>
<keyword evidence="9" id="KW-1185">Reference proteome</keyword>
<dbReference type="PANTHER" id="PTHR30268">
    <property type="entry name" value="L-RHAMNOSE ISOMERASE"/>
    <property type="match status" value="1"/>
</dbReference>
<dbReference type="OrthoDB" id="9766697at2"/>
<evidence type="ECO:0000256" key="1">
    <source>
        <dbReference type="ARBA" id="ARBA00022490"/>
    </source>
</evidence>
<comment type="function">
    <text evidence="6">Catalyzes the interconversion of L-rhamnose and L-rhamnulose.</text>
</comment>
<comment type="cofactor">
    <cofactor evidence="6">
        <name>Mn(2+)</name>
        <dbReference type="ChEBI" id="CHEBI:29035"/>
    </cofactor>
    <text evidence="6">Binds 1 Mn(2+) ion per subunit.</text>
</comment>
<dbReference type="eggNOG" id="COG4806">
    <property type="taxonomic scope" value="Bacteria"/>
</dbReference>
<dbReference type="InterPro" id="IPR009308">
    <property type="entry name" value="Rhamnose_isomerase"/>
</dbReference>
<dbReference type="HAMAP" id="MF_00541">
    <property type="entry name" value="RhaA"/>
    <property type="match status" value="1"/>
</dbReference>
<evidence type="ECO:0000256" key="5">
    <source>
        <dbReference type="ARBA" id="ARBA00023308"/>
    </source>
</evidence>
<dbReference type="SUPFAM" id="SSF51658">
    <property type="entry name" value="Xylose isomerase-like"/>
    <property type="match status" value="1"/>
</dbReference>
<comment type="similarity">
    <text evidence="6">Belongs to the rhamnose isomerase family.</text>
</comment>
<dbReference type="EC" id="5.3.1.14" evidence="6 7"/>
<dbReference type="STRING" id="1009370.ALO_02986"/>
<evidence type="ECO:0000313" key="9">
    <source>
        <dbReference type="Proteomes" id="UP000003240"/>
    </source>
</evidence>
<keyword evidence="3 6" id="KW-0464">Manganese</keyword>
<comment type="caution">
    <text evidence="8">The sequence shown here is derived from an EMBL/GenBank/DDBJ whole genome shotgun (WGS) entry which is preliminary data.</text>
</comment>
<dbReference type="InterPro" id="IPR036237">
    <property type="entry name" value="Xyl_isomerase-like_sf"/>
</dbReference>
<comment type="pathway">
    <text evidence="6">Carbohydrate degradation; L-rhamnose degradation; glycerone phosphate from L-rhamnose: step 1/3.</text>
</comment>
<evidence type="ECO:0000256" key="2">
    <source>
        <dbReference type="ARBA" id="ARBA00022723"/>
    </source>
</evidence>
<dbReference type="Pfam" id="PF06134">
    <property type="entry name" value="RhaA"/>
    <property type="match status" value="1"/>
</dbReference>
<dbReference type="PANTHER" id="PTHR30268:SF0">
    <property type="entry name" value="L-RHAMNOSE ISOMERASE"/>
    <property type="match status" value="1"/>
</dbReference>
<dbReference type="Proteomes" id="UP000003240">
    <property type="component" value="Unassembled WGS sequence"/>
</dbReference>
<dbReference type="RefSeq" id="WP_004092675.1">
    <property type="nucleotide sequence ID" value="NZ_AFGF01000017.1"/>
</dbReference>